<feature type="transmembrane region" description="Helical" evidence="1">
    <location>
        <begin position="139"/>
        <end position="158"/>
    </location>
</feature>
<keyword evidence="1" id="KW-0812">Transmembrane</keyword>
<feature type="transmembrane region" description="Helical" evidence="1">
    <location>
        <begin position="179"/>
        <end position="198"/>
    </location>
</feature>
<dbReference type="EMBL" id="ASPP01025193">
    <property type="protein sequence ID" value="ETO08281.1"/>
    <property type="molecule type" value="Genomic_DNA"/>
</dbReference>
<evidence type="ECO:0000313" key="2">
    <source>
        <dbReference type="EMBL" id="ETO08281.1"/>
    </source>
</evidence>
<dbReference type="Proteomes" id="UP000023152">
    <property type="component" value="Unassembled WGS sequence"/>
</dbReference>
<comment type="caution">
    <text evidence="2">The sequence shown here is derived from an EMBL/GenBank/DDBJ whole genome shotgun (WGS) entry which is preliminary data.</text>
</comment>
<protein>
    <submittedName>
        <fullName evidence="2">Uncharacterized protein</fullName>
    </submittedName>
</protein>
<proteinExistence type="predicted"/>
<gene>
    <name evidence="2" type="ORF">RFI_29110</name>
</gene>
<organism evidence="2 3">
    <name type="scientific">Reticulomyxa filosa</name>
    <dbReference type="NCBI Taxonomy" id="46433"/>
    <lineage>
        <taxon>Eukaryota</taxon>
        <taxon>Sar</taxon>
        <taxon>Rhizaria</taxon>
        <taxon>Retaria</taxon>
        <taxon>Foraminifera</taxon>
        <taxon>Monothalamids</taxon>
        <taxon>Reticulomyxidae</taxon>
        <taxon>Reticulomyxa</taxon>
    </lineage>
</organism>
<keyword evidence="1" id="KW-1133">Transmembrane helix</keyword>
<accession>X6M3T5</accession>
<evidence type="ECO:0000313" key="3">
    <source>
        <dbReference type="Proteomes" id="UP000023152"/>
    </source>
</evidence>
<dbReference type="AlphaFoldDB" id="X6M3T5"/>
<keyword evidence="3" id="KW-1185">Reference proteome</keyword>
<sequence length="200" mass="22481">MDGWALIVDKNGSAATWTLEPAAHTLNSVQDLRCIVMTVNGINNVNCTIPLKTQGKLTSQTFKALSAFKYKGVHTTLQASKDSGSVNDGIHDYASPVDIKVTEVQTTTITNSTESSGFSIRATACRCIFNALQTKRTKVFNYMKCLFFLFVCLCIGALRSSLEKMSKNESFLFKNRNDFCLLCFLFQSHLVLWMWWFLPF</sequence>
<keyword evidence="1" id="KW-0472">Membrane</keyword>
<name>X6M3T5_RETFI</name>
<reference evidence="2 3" key="1">
    <citation type="journal article" date="2013" name="Curr. Biol.">
        <title>The Genome of the Foraminiferan Reticulomyxa filosa.</title>
        <authorList>
            <person name="Glockner G."/>
            <person name="Hulsmann N."/>
            <person name="Schleicher M."/>
            <person name="Noegel A.A."/>
            <person name="Eichinger L."/>
            <person name="Gallinger C."/>
            <person name="Pawlowski J."/>
            <person name="Sierra R."/>
            <person name="Euteneuer U."/>
            <person name="Pillet L."/>
            <person name="Moustafa A."/>
            <person name="Platzer M."/>
            <person name="Groth M."/>
            <person name="Szafranski K."/>
            <person name="Schliwa M."/>
        </authorList>
    </citation>
    <scope>NUCLEOTIDE SEQUENCE [LARGE SCALE GENOMIC DNA]</scope>
</reference>
<evidence type="ECO:0000256" key="1">
    <source>
        <dbReference type="SAM" id="Phobius"/>
    </source>
</evidence>